<dbReference type="PANTHER" id="PTHR13693:SF100">
    <property type="entry name" value="8-AMINO-7-OXONONANOATE SYNTHASE"/>
    <property type="match status" value="1"/>
</dbReference>
<dbReference type="AlphaFoldDB" id="A0A423PNW4"/>
<dbReference type="NCBIfam" id="NF005526">
    <property type="entry name" value="PRK07179.1"/>
    <property type="match status" value="1"/>
</dbReference>
<keyword evidence="3" id="KW-0663">Pyridoxal phosphate</keyword>
<evidence type="ECO:0000313" key="6">
    <source>
        <dbReference type="Proteomes" id="UP000285123"/>
    </source>
</evidence>
<evidence type="ECO:0000256" key="2">
    <source>
        <dbReference type="ARBA" id="ARBA00022679"/>
    </source>
</evidence>
<reference evidence="5 6" key="1">
    <citation type="submission" date="2013-10" db="EMBL/GenBank/DDBJ databases">
        <title>Salinisphaera halophila YIM 95161 Genome Sequencing.</title>
        <authorList>
            <person name="Lai Q."/>
            <person name="Li C."/>
            <person name="Shao Z."/>
        </authorList>
    </citation>
    <scope>NUCLEOTIDE SEQUENCE [LARGE SCALE GENOMIC DNA]</scope>
    <source>
        <strain evidence="5 6">YIM 95161</strain>
    </source>
</reference>
<dbReference type="PANTHER" id="PTHR13693">
    <property type="entry name" value="CLASS II AMINOTRANSFERASE/8-AMINO-7-OXONONANOATE SYNTHASE"/>
    <property type="match status" value="1"/>
</dbReference>
<dbReference type="RefSeq" id="WP_123591581.1">
    <property type="nucleotide sequence ID" value="NZ_AYKF01000094.1"/>
</dbReference>
<dbReference type="GO" id="GO:0009102">
    <property type="term" value="P:biotin biosynthetic process"/>
    <property type="evidence" value="ECO:0007669"/>
    <property type="project" value="TreeGrafter"/>
</dbReference>
<dbReference type="Gene3D" id="3.90.1150.10">
    <property type="entry name" value="Aspartate Aminotransferase, domain 1"/>
    <property type="match status" value="1"/>
</dbReference>
<evidence type="ECO:0000256" key="1">
    <source>
        <dbReference type="ARBA" id="ARBA00001933"/>
    </source>
</evidence>
<dbReference type="InterPro" id="IPR015421">
    <property type="entry name" value="PyrdxlP-dep_Trfase_major"/>
</dbReference>
<dbReference type="GO" id="GO:0030170">
    <property type="term" value="F:pyridoxal phosphate binding"/>
    <property type="evidence" value="ECO:0007669"/>
    <property type="project" value="InterPro"/>
</dbReference>
<evidence type="ECO:0000259" key="4">
    <source>
        <dbReference type="Pfam" id="PF00155"/>
    </source>
</evidence>
<sequence>MKTETNVINRESLLPKAVAEPAFLRNHVDHYFRERVEKTWNGGHIMHGREPGNDAIMMVSNDYLDMANHPDVMQAQIDSLRGTDNTMVMSAVYLHGDSPQLHFERRMAQWMRMESSMLCQSGYAANVGLIQSIGAPGTPVYIDMFAHASLWEGIRSAGLEARTFRHNDPGHLESMIRRHGPGIVIVDTVYSTNGSVTPLTDIVDVASASDCVIIVDESHSLGTHGDQGRGMVAGMGLQGRVHFVTASLAKAFAGRAGLIACSERLREFIKYNALPAIFSSSLLPHDIAGLSKTLDLVRLADDKRARLHANADYLRRHLDALGYNVDISQAQIIALEAGPEPQTIVLRDALESRGVFGSVFCAPATATKRSLIRLSLNSNLTIAQLNRVIDVCAEIRDEVDLANWPSTRRKRRQQTVARAAA</sequence>
<proteinExistence type="predicted"/>
<dbReference type="Gene3D" id="3.40.640.10">
    <property type="entry name" value="Type I PLP-dependent aspartate aminotransferase-like (Major domain)"/>
    <property type="match status" value="1"/>
</dbReference>
<dbReference type="GO" id="GO:0008710">
    <property type="term" value="F:8-amino-7-oxononanoate synthase activity"/>
    <property type="evidence" value="ECO:0007669"/>
    <property type="project" value="TreeGrafter"/>
</dbReference>
<dbReference type="InterPro" id="IPR050087">
    <property type="entry name" value="AON_synthase_class-II"/>
</dbReference>
<dbReference type="Proteomes" id="UP000285123">
    <property type="component" value="Unassembled WGS sequence"/>
</dbReference>
<accession>A0A423PNW4</accession>
<dbReference type="InterPro" id="IPR015422">
    <property type="entry name" value="PyrdxlP-dep_Trfase_small"/>
</dbReference>
<comment type="cofactor">
    <cofactor evidence="1">
        <name>pyridoxal 5'-phosphate</name>
        <dbReference type="ChEBI" id="CHEBI:597326"/>
    </cofactor>
</comment>
<dbReference type="EMBL" id="AYKF01000094">
    <property type="protein sequence ID" value="ROO27221.1"/>
    <property type="molecule type" value="Genomic_DNA"/>
</dbReference>
<gene>
    <name evidence="5" type="ORF">SAHL_11640</name>
</gene>
<keyword evidence="2" id="KW-0808">Transferase</keyword>
<organism evidence="5 6">
    <name type="scientific">Salinisphaera orenii YIM 95161</name>
    <dbReference type="NCBI Taxonomy" id="1051139"/>
    <lineage>
        <taxon>Bacteria</taxon>
        <taxon>Pseudomonadati</taxon>
        <taxon>Pseudomonadota</taxon>
        <taxon>Gammaproteobacteria</taxon>
        <taxon>Salinisphaerales</taxon>
        <taxon>Salinisphaeraceae</taxon>
        <taxon>Salinisphaera</taxon>
    </lineage>
</organism>
<comment type="caution">
    <text evidence="5">The sequence shown here is derived from an EMBL/GenBank/DDBJ whole genome shotgun (WGS) entry which is preliminary data.</text>
</comment>
<dbReference type="Pfam" id="PF00155">
    <property type="entry name" value="Aminotran_1_2"/>
    <property type="match status" value="1"/>
</dbReference>
<name>A0A423PNW4_9GAMM</name>
<dbReference type="InterPro" id="IPR004839">
    <property type="entry name" value="Aminotransferase_I/II_large"/>
</dbReference>
<dbReference type="SUPFAM" id="SSF53383">
    <property type="entry name" value="PLP-dependent transferases"/>
    <property type="match status" value="1"/>
</dbReference>
<dbReference type="OrthoDB" id="9807157at2"/>
<feature type="domain" description="Aminotransferase class I/classII large" evidence="4">
    <location>
        <begin position="56"/>
        <end position="390"/>
    </location>
</feature>
<dbReference type="InterPro" id="IPR015424">
    <property type="entry name" value="PyrdxlP-dep_Trfase"/>
</dbReference>
<protein>
    <recommendedName>
        <fullName evidence="4">Aminotransferase class I/classII large domain-containing protein</fullName>
    </recommendedName>
</protein>
<evidence type="ECO:0000256" key="3">
    <source>
        <dbReference type="ARBA" id="ARBA00022898"/>
    </source>
</evidence>
<evidence type="ECO:0000313" key="5">
    <source>
        <dbReference type="EMBL" id="ROO27221.1"/>
    </source>
</evidence>